<dbReference type="WBParaSite" id="PTRK_0000002100.1">
    <property type="protein sequence ID" value="PTRK_0000002100.1"/>
    <property type="gene ID" value="PTRK_0000002100"/>
</dbReference>
<organism evidence="1 2">
    <name type="scientific">Parastrongyloides trichosuri</name>
    <name type="common">Possum-specific nematode worm</name>
    <dbReference type="NCBI Taxonomy" id="131310"/>
    <lineage>
        <taxon>Eukaryota</taxon>
        <taxon>Metazoa</taxon>
        <taxon>Ecdysozoa</taxon>
        <taxon>Nematoda</taxon>
        <taxon>Chromadorea</taxon>
        <taxon>Rhabditida</taxon>
        <taxon>Tylenchina</taxon>
        <taxon>Panagrolaimomorpha</taxon>
        <taxon>Strongyloidoidea</taxon>
        <taxon>Strongyloididae</taxon>
        <taxon>Parastrongyloides</taxon>
    </lineage>
</organism>
<proteinExistence type="predicted"/>
<name>A0A0N4YZY9_PARTI</name>
<dbReference type="Proteomes" id="UP000038045">
    <property type="component" value="Unplaced"/>
</dbReference>
<evidence type="ECO:0000313" key="1">
    <source>
        <dbReference type="Proteomes" id="UP000038045"/>
    </source>
</evidence>
<protein>
    <submittedName>
        <fullName evidence="2">Secreted protein</fullName>
    </submittedName>
</protein>
<dbReference type="AlphaFoldDB" id="A0A0N4YZY9"/>
<sequence length="131" mass="14530">MICLVTFTLPHPVSYFITFLKRLISSFQTISPEQESNWRLIDAASETSKIALKSLSDKSNDAWTNLSSRFGTWVNDAKKNVQTGLTFIADDVIKAKDTIISKVGSLSNTAEEKYGKVKTSFQSFANAAENL</sequence>
<keyword evidence="1" id="KW-1185">Reference proteome</keyword>
<evidence type="ECO:0000313" key="2">
    <source>
        <dbReference type="WBParaSite" id="PTRK_0000002100.1"/>
    </source>
</evidence>
<reference evidence="2" key="1">
    <citation type="submission" date="2017-02" db="UniProtKB">
        <authorList>
            <consortium name="WormBaseParasite"/>
        </authorList>
    </citation>
    <scope>IDENTIFICATION</scope>
</reference>
<accession>A0A0N4YZY9</accession>